<dbReference type="Proteomes" id="UP001152320">
    <property type="component" value="Chromosome 9"/>
</dbReference>
<reference evidence="4" key="1">
    <citation type="submission" date="2021-10" db="EMBL/GenBank/DDBJ databases">
        <title>Tropical sea cucumber genome reveals ecological adaptation and Cuvierian tubules defense mechanism.</title>
        <authorList>
            <person name="Chen T."/>
        </authorList>
    </citation>
    <scope>NUCLEOTIDE SEQUENCE</scope>
    <source>
        <strain evidence="4">Nanhai2018</strain>
        <tissue evidence="4">Muscle</tissue>
    </source>
</reference>
<dbReference type="EMBL" id="JAIZAY010000009">
    <property type="protein sequence ID" value="KAJ8036742.1"/>
    <property type="molecule type" value="Genomic_DNA"/>
</dbReference>
<feature type="coiled-coil region" evidence="1">
    <location>
        <begin position="50"/>
        <end position="84"/>
    </location>
</feature>
<feature type="compositionally biased region" description="Basic and acidic residues" evidence="2">
    <location>
        <begin position="1"/>
        <end position="15"/>
    </location>
</feature>
<dbReference type="Pfam" id="PF19026">
    <property type="entry name" value="UBA_HYPK"/>
    <property type="match status" value="1"/>
</dbReference>
<evidence type="ECO:0000313" key="4">
    <source>
        <dbReference type="EMBL" id="KAJ8036742.1"/>
    </source>
</evidence>
<proteinExistence type="predicted"/>
<organism evidence="4 5">
    <name type="scientific">Holothuria leucospilota</name>
    <name type="common">Black long sea cucumber</name>
    <name type="synonym">Mertensiothuria leucospilota</name>
    <dbReference type="NCBI Taxonomy" id="206669"/>
    <lineage>
        <taxon>Eukaryota</taxon>
        <taxon>Metazoa</taxon>
        <taxon>Echinodermata</taxon>
        <taxon>Eleutherozoa</taxon>
        <taxon>Echinozoa</taxon>
        <taxon>Holothuroidea</taxon>
        <taxon>Aspidochirotacea</taxon>
        <taxon>Aspidochirotida</taxon>
        <taxon>Holothuriidae</taxon>
        <taxon>Holothuria</taxon>
    </lineage>
</organism>
<accession>A0A9Q1C1P3</accession>
<evidence type="ECO:0000256" key="1">
    <source>
        <dbReference type="SAM" id="Coils"/>
    </source>
</evidence>
<keyword evidence="5" id="KW-1185">Reference proteome</keyword>
<gene>
    <name evidence="4" type="ORF">HOLleu_20804</name>
</gene>
<name>A0A9Q1C1P3_HOLLE</name>
<dbReference type="GO" id="GO:0050821">
    <property type="term" value="P:protein stabilization"/>
    <property type="evidence" value="ECO:0007669"/>
    <property type="project" value="TreeGrafter"/>
</dbReference>
<feature type="region of interest" description="Disordered" evidence="2">
    <location>
        <begin position="1"/>
        <end position="30"/>
    </location>
</feature>
<dbReference type="InterPro" id="IPR044034">
    <property type="entry name" value="NAC-like_UBA"/>
</dbReference>
<comment type="caution">
    <text evidence="4">The sequence shown here is derived from an EMBL/GenBank/DDBJ whole genome shotgun (WGS) entry which is preliminary data.</text>
</comment>
<protein>
    <submittedName>
        <fullName evidence="4">Huntingtin-interacting protein K</fullName>
    </submittedName>
</protein>
<dbReference type="GO" id="GO:0043066">
    <property type="term" value="P:negative regulation of apoptotic process"/>
    <property type="evidence" value="ECO:0007669"/>
    <property type="project" value="TreeGrafter"/>
</dbReference>
<dbReference type="InterPro" id="IPR038922">
    <property type="entry name" value="HYPK_UBA"/>
</dbReference>
<dbReference type="CDD" id="cd14361">
    <property type="entry name" value="UBA_HYPK"/>
    <property type="match status" value="1"/>
</dbReference>
<keyword evidence="1" id="KW-0175">Coiled coil</keyword>
<evidence type="ECO:0000259" key="3">
    <source>
        <dbReference type="Pfam" id="PF19026"/>
    </source>
</evidence>
<dbReference type="AlphaFoldDB" id="A0A9Q1C1P3"/>
<evidence type="ECO:0000313" key="5">
    <source>
        <dbReference type="Proteomes" id="UP001152320"/>
    </source>
</evidence>
<evidence type="ECO:0000256" key="2">
    <source>
        <dbReference type="SAM" id="MobiDB-lite"/>
    </source>
</evidence>
<dbReference type="PANTHER" id="PTHR31184">
    <property type="entry name" value="HUNTINGTIN-INTERACTING PROTEIN K FAMILY MEMBER"/>
    <property type="match status" value="1"/>
</dbReference>
<dbReference type="OrthoDB" id="285219at2759"/>
<feature type="domain" description="Nascent polypeptide-associated complex subunit alpha-like UBA" evidence="3">
    <location>
        <begin position="74"/>
        <end position="109"/>
    </location>
</feature>
<dbReference type="PANTHER" id="PTHR31184:SF2">
    <property type="entry name" value="HUNTINGTIN-INTERACTING PROTEIN K"/>
    <property type="match status" value="1"/>
</dbReference>
<sequence>MTANGDRDDAERDPSAPKAKKHDSGAADLERVTDYAEEKEISVQDMSNALAAVNAKTTAMRKEKIELEKELAKVTIKKADVNEMEISRTEAERSLRINQGNVVEALLQLTN</sequence>
<dbReference type="InterPro" id="IPR052617">
    <property type="entry name" value="Huntingtin-int_K"/>
</dbReference>